<organism evidence="2 3">
    <name type="scientific">Paenibacillus harenae</name>
    <dbReference type="NCBI Taxonomy" id="306543"/>
    <lineage>
        <taxon>Bacteria</taxon>
        <taxon>Bacillati</taxon>
        <taxon>Bacillota</taxon>
        <taxon>Bacilli</taxon>
        <taxon>Bacillales</taxon>
        <taxon>Paenibacillaceae</taxon>
        <taxon>Paenibacillus</taxon>
    </lineage>
</organism>
<keyword evidence="1" id="KW-0812">Transmembrane</keyword>
<evidence type="ECO:0000256" key="1">
    <source>
        <dbReference type="SAM" id="Phobius"/>
    </source>
</evidence>
<keyword evidence="1" id="KW-1133">Transmembrane helix</keyword>
<accession>A0ABT9U992</accession>
<gene>
    <name evidence="2" type="ORF">J2T15_004476</name>
</gene>
<sequence>MHMDNIIKGKKFILYVMLISVFLLAVTASLGYIIDPNLYYRPSKFDTYYSEAYTTAGLMKNHPAEAAIIGSSMMQNTDLELVKKTLGVEAVKYTRSGMTVDEIAMLVDRATSLEKNQVNTFIINVDSTMFNNEKSSPYTKYPQYLYDDSLINDMKYVIGFETWTKFIPFMLIYNASNRLDNPVFNKLTGIFSNSTDMKRMGDWSQGTAFGEDIVINKYENNAEAVSEQNADGMFDRMKTRFESDLYPVIQKNDDRQFIFLLPPYSALYWYEAERKGYVNILFEFKKYMVARLSQLNNVVVYDYQDYEGIVDLNHYKDTTHYIPAFNDMMIKSLSDSTYRINEDNVDQRINQLKDRITAFKTNEAAWLNET</sequence>
<dbReference type="RefSeq" id="WP_307206394.1">
    <property type="nucleotide sequence ID" value="NZ_JAUSSU010000009.1"/>
</dbReference>
<keyword evidence="3" id="KW-1185">Reference proteome</keyword>
<dbReference type="EMBL" id="JAUSSU010000009">
    <property type="protein sequence ID" value="MDQ0115019.1"/>
    <property type="molecule type" value="Genomic_DNA"/>
</dbReference>
<proteinExistence type="predicted"/>
<comment type="caution">
    <text evidence="2">The sequence shown here is derived from an EMBL/GenBank/DDBJ whole genome shotgun (WGS) entry which is preliminary data.</text>
</comment>
<feature type="transmembrane region" description="Helical" evidence="1">
    <location>
        <begin position="12"/>
        <end position="34"/>
    </location>
</feature>
<reference evidence="2 3" key="1">
    <citation type="submission" date="2023-07" db="EMBL/GenBank/DDBJ databases">
        <title>Sorghum-associated microbial communities from plants grown in Nebraska, USA.</title>
        <authorList>
            <person name="Schachtman D."/>
        </authorList>
    </citation>
    <scope>NUCLEOTIDE SEQUENCE [LARGE SCALE GENOMIC DNA]</scope>
    <source>
        <strain evidence="2 3">CC482</strain>
    </source>
</reference>
<evidence type="ECO:0000313" key="3">
    <source>
        <dbReference type="Proteomes" id="UP001229346"/>
    </source>
</evidence>
<dbReference type="Proteomes" id="UP001229346">
    <property type="component" value="Unassembled WGS sequence"/>
</dbReference>
<evidence type="ECO:0008006" key="4">
    <source>
        <dbReference type="Google" id="ProtNLM"/>
    </source>
</evidence>
<evidence type="ECO:0000313" key="2">
    <source>
        <dbReference type="EMBL" id="MDQ0115019.1"/>
    </source>
</evidence>
<protein>
    <recommendedName>
        <fullName evidence="4">SGNH/GDSL hydrolase family protein</fullName>
    </recommendedName>
</protein>
<name>A0ABT9U992_PAEHA</name>
<keyword evidence="1" id="KW-0472">Membrane</keyword>